<dbReference type="OrthoDB" id="1049970at2"/>
<sequence length="653" mass="73608">MLCKYVLTIAGVSYDIPISCLKNWDEVNYSFKRSNFGGVVRTFTSKFEFIDFAYDLLLEEYLKNEFNSIASITVFGIDNNHTYSNQLFTCQLDFSTFSYDGYVVSVNSIDDSIDSLLKARKSTQYEIPVSEVKSDKVLNYDRISVFNSVKYYPYDKDFGSKEPVTPKNDEVVINYNGQTTGNTIVFPLLDGDKSEVYNSNVITLLDNFDPSNYGGLIKFNATTEVEVRMNFHVVRSSISAFSIRVVIIEGHANTTVGSFYSGNGNEFDVNCTVKVSSSYARAGNLLKIDFTADPYTSSYLKISKFKEFSIKYSSIDKPVSVDVIPPINLLKGLIKSINTEKKEIFCEIDSGVDERLDMALILAAESVRGILEAKIYTSYKKFMDWMESEFGFVQKIDGNTIRFVHRDSLFTKDIVKEIGTNHSNFSYSVDESRIYSTVSVGYEKQEYDNINGRDEFRFTTEYISGINVTTNKLELISPYRADVYGIEFLVQERGKDTTDNKSDNDVFFVGAKYDSSTDKYVLVRNGYTVTGVLNSTMMFNSMYWQRAMLEANKKFLGVFAGKLKFASSDGNSDVAVNDVALKDDFIINERLATCGIVSVETSECDIPKNSDSIITVEEGGYLYAGYYENVDVCIGRADGSKYKLIVQSVSKCE</sequence>
<dbReference type="Proteomes" id="UP000184436">
    <property type="component" value="Unassembled WGS sequence"/>
</dbReference>
<keyword evidence="2" id="KW-1185">Reference proteome</keyword>
<dbReference type="AlphaFoldDB" id="A0A1M5CEC4"/>
<protein>
    <submittedName>
        <fullName evidence="1">Uncharacterized protein</fullName>
    </submittedName>
</protein>
<dbReference type="STRING" id="871325.SAMN05444349_1244"/>
<proteinExistence type="predicted"/>
<evidence type="ECO:0000313" key="1">
    <source>
        <dbReference type="EMBL" id="SHF53040.1"/>
    </source>
</evidence>
<organism evidence="1 2">
    <name type="scientific">Bacteroides faecichinchillae</name>
    <dbReference type="NCBI Taxonomy" id="871325"/>
    <lineage>
        <taxon>Bacteria</taxon>
        <taxon>Pseudomonadati</taxon>
        <taxon>Bacteroidota</taxon>
        <taxon>Bacteroidia</taxon>
        <taxon>Bacteroidales</taxon>
        <taxon>Bacteroidaceae</taxon>
        <taxon>Bacteroides</taxon>
    </lineage>
</organism>
<dbReference type="RefSeq" id="WP_025076472.1">
    <property type="nucleotide sequence ID" value="NZ_FQVD01000024.1"/>
</dbReference>
<name>A0A1M5CEC4_9BACE</name>
<gene>
    <name evidence="1" type="ORF">SAMN05444349_1244</name>
</gene>
<accession>A0A1M5CEC4</accession>
<evidence type="ECO:0000313" key="2">
    <source>
        <dbReference type="Proteomes" id="UP000184436"/>
    </source>
</evidence>
<dbReference type="EMBL" id="FQVD01000024">
    <property type="protein sequence ID" value="SHF53040.1"/>
    <property type="molecule type" value="Genomic_DNA"/>
</dbReference>
<reference evidence="1 2" key="1">
    <citation type="submission" date="2016-11" db="EMBL/GenBank/DDBJ databases">
        <authorList>
            <person name="Jaros S."/>
            <person name="Januszkiewicz K."/>
            <person name="Wedrychowicz H."/>
        </authorList>
    </citation>
    <scope>NUCLEOTIDE SEQUENCE [LARGE SCALE GENOMIC DNA]</scope>
    <source>
        <strain evidence="1 2">DSM 26883</strain>
    </source>
</reference>